<dbReference type="NCBIfam" id="NF003661">
    <property type="entry name" value="PRK05291.1-3"/>
    <property type="match status" value="1"/>
</dbReference>
<dbReference type="SUPFAM" id="SSF116878">
    <property type="entry name" value="TrmE connector domain"/>
    <property type="match status" value="1"/>
</dbReference>
<feature type="binding site" evidence="6">
    <location>
        <position position="252"/>
    </location>
    <ligand>
        <name>Mg(2+)</name>
        <dbReference type="ChEBI" id="CHEBI:18420"/>
    </ligand>
</feature>
<dbReference type="Pfam" id="PF12631">
    <property type="entry name" value="MnmE_helical"/>
    <property type="match status" value="1"/>
</dbReference>
<comment type="function">
    <text evidence="6">Exhibits a very high intrinsic GTPase hydrolysis rate. Involved in the addition of a carboxymethylaminomethyl (cmnm) group at the wobble position (U34) of certain tRNAs, forming tRNA-cmnm(5)s(2)U34.</text>
</comment>
<feature type="binding site" evidence="6">
    <location>
        <position position="121"/>
    </location>
    <ligand>
        <name>(6S)-5-formyl-5,6,7,8-tetrahydrofolate</name>
        <dbReference type="ChEBI" id="CHEBI:57457"/>
    </ligand>
</feature>
<keyword evidence="4 6" id="KW-0630">Potassium</keyword>
<evidence type="ECO:0000256" key="4">
    <source>
        <dbReference type="ARBA" id="ARBA00022958"/>
    </source>
</evidence>
<keyword evidence="5 6" id="KW-0342">GTP-binding</keyword>
<keyword evidence="6" id="KW-0963">Cytoplasm</keyword>
<proteinExistence type="inferred from homology"/>
<feature type="binding site" evidence="6">
    <location>
        <begin position="246"/>
        <end position="252"/>
    </location>
    <ligand>
        <name>GTP</name>
        <dbReference type="ChEBI" id="CHEBI:37565"/>
    </ligand>
</feature>
<comment type="caution">
    <text evidence="6">Lacks conserved residue(s) required for the propagation of feature annotation.</text>
</comment>
<dbReference type="Gene3D" id="3.30.1360.120">
    <property type="entry name" value="Probable tRNA modification gtpase trme, domain 1"/>
    <property type="match status" value="1"/>
</dbReference>
<dbReference type="HAMAP" id="MF_00379">
    <property type="entry name" value="GTPase_MnmE"/>
    <property type="match status" value="1"/>
</dbReference>
<dbReference type="NCBIfam" id="TIGR00231">
    <property type="entry name" value="small_GTP"/>
    <property type="match status" value="1"/>
</dbReference>
<keyword evidence="6" id="KW-0460">Magnesium</keyword>
<dbReference type="InterPro" id="IPR004520">
    <property type="entry name" value="GTPase_MnmE"/>
</dbReference>
<dbReference type="InterPro" id="IPR005225">
    <property type="entry name" value="Small_GTP-bd"/>
</dbReference>
<dbReference type="Gene3D" id="1.20.120.430">
    <property type="entry name" value="tRNA modification GTPase MnmE domain 2"/>
    <property type="match status" value="1"/>
</dbReference>
<feature type="binding site" evidence="6">
    <location>
        <position position="23"/>
    </location>
    <ligand>
        <name>(6S)-5-formyl-5,6,7,8-tetrahydrofolate</name>
        <dbReference type="ChEBI" id="CHEBI:57457"/>
    </ligand>
</feature>
<dbReference type="Pfam" id="PF01926">
    <property type="entry name" value="MMR_HSR1"/>
    <property type="match status" value="1"/>
</dbReference>
<dbReference type="Gene3D" id="3.40.50.300">
    <property type="entry name" value="P-loop containing nucleotide triphosphate hydrolases"/>
    <property type="match status" value="1"/>
</dbReference>
<protein>
    <recommendedName>
        <fullName evidence="6">tRNA modification GTPase MnmE</fullName>
        <ecNumber evidence="6">3.6.-.-</ecNumber>
    </recommendedName>
</protein>
<dbReference type="InterPro" id="IPR025867">
    <property type="entry name" value="MnmE_helical"/>
</dbReference>
<sequence>MENNDTIVALATPSGESAIALVRVSGPLCEQIALSAFARNKSPSPRFAYHSSYRSQSGDVLDDVVYTLFRGPKSYTGEDVLEIGCHGNPLIATRLLEDLMSRGCRQSEPGEFTRRAFLNGRMDLTQAEAVMELIQARSDRAISLANRQLRGVFGRQLEELKQGLLRTVATVEAYIDFPDEDLPPEQKKAEVEAIRSVLSFCGRMIDSSKYAAFLRDGVKTLILGEPNAGKSSLLNCLLGFERAIVSEEAGTTRDFIRERVMLDGYCLQIMDTAGLREAKSEIEREGIRRTVELTEEADLFLLVLDGTKPSPTLPPEVLSRINSGNCIVVRNKSDLGQFKPLGDELSGLAEVSISATKGDETDRLKSMIVETIASHLAQNEDDIILVNARHNAALNELAECLESAVRNFEMDEPAEFIASELRGAVDAIGRITGRIDNEDVLDVLFSSFCIGK</sequence>
<dbReference type="GO" id="GO:0005525">
    <property type="term" value="F:GTP binding"/>
    <property type="evidence" value="ECO:0007669"/>
    <property type="project" value="UniProtKB-UniRule"/>
</dbReference>
<dbReference type="PROSITE" id="PS51709">
    <property type="entry name" value="G_TRME"/>
    <property type="match status" value="1"/>
</dbReference>
<accession>A0A7X1B7Q1</accession>
<dbReference type="InterPro" id="IPR027417">
    <property type="entry name" value="P-loop_NTPase"/>
</dbReference>
<comment type="subunit">
    <text evidence="6">Homodimer. Heterotetramer of two MnmE and two MnmG subunits.</text>
</comment>
<dbReference type="Pfam" id="PF10396">
    <property type="entry name" value="TrmE_N"/>
    <property type="match status" value="1"/>
</dbReference>
<evidence type="ECO:0000313" key="10">
    <source>
        <dbReference type="Proteomes" id="UP000526501"/>
    </source>
</evidence>
<gene>
    <name evidence="6 9" type="primary">mnmE</name>
    <name evidence="6" type="synonym">trmE</name>
    <name evidence="9" type="ORF">H5P27_14260</name>
</gene>
<name>A0A7X1B7Q1_9BACT</name>
<evidence type="ECO:0000256" key="1">
    <source>
        <dbReference type="ARBA" id="ARBA00011043"/>
    </source>
</evidence>
<keyword evidence="2 6" id="KW-0819">tRNA processing</keyword>
<feature type="domain" description="TrmE-type G" evidence="8">
    <location>
        <begin position="217"/>
        <end position="373"/>
    </location>
</feature>
<dbReference type="CDD" id="cd14858">
    <property type="entry name" value="TrmE_N"/>
    <property type="match status" value="1"/>
</dbReference>
<dbReference type="GO" id="GO:0002098">
    <property type="term" value="P:tRNA wobble uridine modification"/>
    <property type="evidence" value="ECO:0007669"/>
    <property type="project" value="TreeGrafter"/>
</dbReference>
<keyword evidence="6" id="KW-0479">Metal-binding</keyword>
<evidence type="ECO:0000259" key="8">
    <source>
        <dbReference type="PROSITE" id="PS51709"/>
    </source>
</evidence>
<keyword evidence="10" id="KW-1185">Reference proteome</keyword>
<dbReference type="GO" id="GO:0003924">
    <property type="term" value="F:GTPase activity"/>
    <property type="evidence" value="ECO:0007669"/>
    <property type="project" value="UniProtKB-UniRule"/>
</dbReference>
<keyword evidence="3 6" id="KW-0547">Nucleotide-binding</keyword>
<dbReference type="CDD" id="cd04164">
    <property type="entry name" value="trmE"/>
    <property type="match status" value="1"/>
</dbReference>
<dbReference type="Proteomes" id="UP000526501">
    <property type="component" value="Unassembled WGS sequence"/>
</dbReference>
<comment type="caution">
    <text evidence="9">The sequence shown here is derived from an EMBL/GenBank/DDBJ whole genome shotgun (WGS) entry which is preliminary data.</text>
</comment>
<dbReference type="NCBIfam" id="TIGR00450">
    <property type="entry name" value="mnmE_trmE_thdF"/>
    <property type="match status" value="1"/>
</dbReference>
<feature type="binding site" evidence="6">
    <location>
        <position position="452"/>
    </location>
    <ligand>
        <name>(6S)-5-formyl-5,6,7,8-tetrahydrofolate</name>
        <dbReference type="ChEBI" id="CHEBI:57457"/>
    </ligand>
</feature>
<dbReference type="PANTHER" id="PTHR42714:SF2">
    <property type="entry name" value="TRNA MODIFICATION GTPASE GTPBP3, MITOCHONDRIAL"/>
    <property type="match status" value="1"/>
</dbReference>
<dbReference type="InterPro" id="IPR018948">
    <property type="entry name" value="GTP-bd_TrmE_N"/>
</dbReference>
<dbReference type="EC" id="3.6.-.-" evidence="6"/>
<dbReference type="GO" id="GO:0046872">
    <property type="term" value="F:metal ion binding"/>
    <property type="evidence" value="ECO:0007669"/>
    <property type="project" value="UniProtKB-KW"/>
</dbReference>
<dbReference type="InterPro" id="IPR027368">
    <property type="entry name" value="MnmE_dom2"/>
</dbReference>
<reference evidence="9 10" key="1">
    <citation type="submission" date="2020-07" db="EMBL/GenBank/DDBJ databases">
        <authorList>
            <person name="Feng X."/>
        </authorList>
    </citation>
    <scope>NUCLEOTIDE SEQUENCE [LARGE SCALE GENOMIC DNA]</scope>
    <source>
        <strain evidence="9 10">JCM23202</strain>
    </source>
</reference>
<comment type="subcellular location">
    <subcellularLocation>
        <location evidence="6">Cytoplasm</location>
    </subcellularLocation>
</comment>
<dbReference type="SUPFAM" id="SSF52540">
    <property type="entry name" value="P-loop containing nucleoside triphosphate hydrolases"/>
    <property type="match status" value="1"/>
</dbReference>
<feature type="binding site" evidence="6">
    <location>
        <begin position="227"/>
        <end position="232"/>
    </location>
    <ligand>
        <name>GTP</name>
        <dbReference type="ChEBI" id="CHEBI:37565"/>
    </ligand>
</feature>
<dbReference type="GO" id="GO:0005737">
    <property type="term" value="C:cytoplasm"/>
    <property type="evidence" value="ECO:0007669"/>
    <property type="project" value="UniProtKB-SubCell"/>
</dbReference>
<dbReference type="InterPro" id="IPR031168">
    <property type="entry name" value="G_TrmE"/>
</dbReference>
<keyword evidence="6" id="KW-0378">Hydrolase</keyword>
<feature type="binding site" evidence="6">
    <location>
        <begin position="271"/>
        <end position="274"/>
    </location>
    <ligand>
        <name>GTP</name>
        <dbReference type="ChEBI" id="CHEBI:37565"/>
    </ligand>
</feature>
<comment type="similarity">
    <text evidence="1 6 7">Belongs to the TRAFAC class TrmE-Era-EngA-EngB-Septin-like GTPase superfamily. TrmE GTPase family.</text>
</comment>
<evidence type="ECO:0000256" key="3">
    <source>
        <dbReference type="ARBA" id="ARBA00022741"/>
    </source>
</evidence>
<dbReference type="PANTHER" id="PTHR42714">
    <property type="entry name" value="TRNA MODIFICATION GTPASE GTPBP3"/>
    <property type="match status" value="1"/>
</dbReference>
<evidence type="ECO:0000256" key="5">
    <source>
        <dbReference type="ARBA" id="ARBA00023134"/>
    </source>
</evidence>
<dbReference type="AlphaFoldDB" id="A0A7X1B7Q1"/>
<dbReference type="InterPro" id="IPR027266">
    <property type="entry name" value="TrmE/GcvT-like"/>
</dbReference>
<feature type="binding site" evidence="6">
    <location>
        <position position="231"/>
    </location>
    <ligand>
        <name>Mg(2+)</name>
        <dbReference type="ChEBI" id="CHEBI:18420"/>
    </ligand>
</feature>
<evidence type="ECO:0000256" key="6">
    <source>
        <dbReference type="HAMAP-Rule" id="MF_00379"/>
    </source>
</evidence>
<organism evidence="9 10">
    <name type="scientific">Pelagicoccus albus</name>
    <dbReference type="NCBI Taxonomy" id="415222"/>
    <lineage>
        <taxon>Bacteria</taxon>
        <taxon>Pseudomonadati</taxon>
        <taxon>Verrucomicrobiota</taxon>
        <taxon>Opitutia</taxon>
        <taxon>Puniceicoccales</taxon>
        <taxon>Pelagicoccaceae</taxon>
        <taxon>Pelagicoccus</taxon>
    </lineage>
</organism>
<evidence type="ECO:0000256" key="2">
    <source>
        <dbReference type="ARBA" id="ARBA00022694"/>
    </source>
</evidence>
<evidence type="ECO:0000313" key="9">
    <source>
        <dbReference type="EMBL" id="MBC2607214.1"/>
    </source>
</evidence>
<feature type="binding site" evidence="6">
    <location>
        <position position="82"/>
    </location>
    <ligand>
        <name>(6S)-5-formyl-5,6,7,8-tetrahydrofolate</name>
        <dbReference type="ChEBI" id="CHEBI:57457"/>
    </ligand>
</feature>
<comment type="cofactor">
    <cofactor evidence="6">
        <name>K(+)</name>
        <dbReference type="ChEBI" id="CHEBI:29103"/>
    </cofactor>
    <text evidence="6">Binds 1 potassium ion per subunit.</text>
</comment>
<dbReference type="EMBL" id="JACHVC010000012">
    <property type="protein sequence ID" value="MBC2607214.1"/>
    <property type="molecule type" value="Genomic_DNA"/>
</dbReference>
<evidence type="ECO:0000256" key="7">
    <source>
        <dbReference type="RuleBase" id="RU003313"/>
    </source>
</evidence>
<dbReference type="RefSeq" id="WP_185661069.1">
    <property type="nucleotide sequence ID" value="NZ_CAWPOO010000012.1"/>
</dbReference>
<dbReference type="InterPro" id="IPR006073">
    <property type="entry name" value="GTP-bd"/>
</dbReference>
<dbReference type="GO" id="GO:0030488">
    <property type="term" value="P:tRNA methylation"/>
    <property type="evidence" value="ECO:0007669"/>
    <property type="project" value="TreeGrafter"/>
</dbReference>